<name>A0ABR3PDC4_9PEZI</name>
<dbReference type="InterPro" id="IPR058317">
    <property type="entry name" value="DUF8004"/>
</dbReference>
<feature type="region of interest" description="Disordered" evidence="1">
    <location>
        <begin position="26"/>
        <end position="83"/>
    </location>
</feature>
<dbReference type="RefSeq" id="XP_069200401.1">
    <property type="nucleotide sequence ID" value="XM_069345458.1"/>
</dbReference>
<feature type="compositionally biased region" description="Basic residues" evidence="1">
    <location>
        <begin position="27"/>
        <end position="37"/>
    </location>
</feature>
<comment type="caution">
    <text evidence="3">The sequence shown here is derived from an EMBL/GenBank/DDBJ whole genome shotgun (WGS) entry which is preliminary data.</text>
</comment>
<feature type="compositionally biased region" description="Basic and acidic residues" evidence="1">
    <location>
        <begin position="45"/>
        <end position="63"/>
    </location>
</feature>
<dbReference type="PANTHER" id="PTHR39601">
    <property type="entry name" value="CHORIOGENIN HMINOR"/>
    <property type="match status" value="1"/>
</dbReference>
<feature type="domain" description="DUF8004" evidence="2">
    <location>
        <begin position="238"/>
        <end position="327"/>
    </location>
</feature>
<protein>
    <recommendedName>
        <fullName evidence="2">DUF8004 domain-containing protein</fullName>
    </recommendedName>
</protein>
<proteinExistence type="predicted"/>
<evidence type="ECO:0000259" key="2">
    <source>
        <dbReference type="Pfam" id="PF26013"/>
    </source>
</evidence>
<organism evidence="3 4">
    <name type="scientific">Neodothiora populina</name>
    <dbReference type="NCBI Taxonomy" id="2781224"/>
    <lineage>
        <taxon>Eukaryota</taxon>
        <taxon>Fungi</taxon>
        <taxon>Dikarya</taxon>
        <taxon>Ascomycota</taxon>
        <taxon>Pezizomycotina</taxon>
        <taxon>Dothideomycetes</taxon>
        <taxon>Dothideomycetidae</taxon>
        <taxon>Dothideales</taxon>
        <taxon>Dothioraceae</taxon>
        <taxon>Neodothiora</taxon>
    </lineage>
</organism>
<gene>
    <name evidence="3" type="ORF">AAFC00_000555</name>
</gene>
<dbReference type="PANTHER" id="PTHR39601:SF2">
    <property type="entry name" value="CHORIOGENIN HMINOR"/>
    <property type="match status" value="1"/>
</dbReference>
<evidence type="ECO:0000256" key="1">
    <source>
        <dbReference type="SAM" id="MobiDB-lite"/>
    </source>
</evidence>
<reference evidence="3 4" key="1">
    <citation type="submission" date="2024-07" db="EMBL/GenBank/DDBJ databases">
        <title>Draft sequence of the Neodothiora populina.</title>
        <authorList>
            <person name="Drown D.D."/>
            <person name="Schuette U.S."/>
            <person name="Buechlein A.B."/>
            <person name="Rusch D.R."/>
            <person name="Winton L.W."/>
            <person name="Adams G.A."/>
        </authorList>
    </citation>
    <scope>NUCLEOTIDE SEQUENCE [LARGE SCALE GENOMIC DNA]</scope>
    <source>
        <strain evidence="3 4">CPC 39397</strain>
    </source>
</reference>
<evidence type="ECO:0000313" key="3">
    <source>
        <dbReference type="EMBL" id="KAL1304126.1"/>
    </source>
</evidence>
<sequence>MPEFLIPGTENDAPLKAGVKIDVASSIKRKPTVRRKPLPASAESSLRKHSDTHPVTRHGERRQQMVLAPSPKTSIYERNSRDEDALSAPVSPFIYGDQLFPRVPYFEEKDSELWRNDGDTVICVGRNVELRIDSSTILSCKYRSLIDKLQELNESDSADFTAAAPFGEVPIRYIIELPEPIRSDPKRYCVSVRNFFAALRGKPIAGEDLVSELDQLHWTAVDLFGVQEHRDIAKKFVRGYVQSLRLDDCRSMLSEAIRLLAWCERTKWEKGWIECFAHCVGMMDHDMEEYDSFSELSERTRKLLYRSFRKQQEGVFALQQILTDFSFAGSTSTVDLEHAAGLRSARLFEKFLKSYYTTKFGGVWPPPADASGRWLTRNIVQTLQEDLGGLYDMLVNDSVIQYMEGAIPYLLHINEDETLTPLEPSSHASQFPLQKIVSSWNFRCGFTPIPHPWPLLPTLRDTSPVRDASPANDSLVPALRERSADSVQDRHDLHNAYCQGTNAYSHSSHFVLAFLDHEATTRLKGVNTHDARLGRWLVIHCMLQMLARIAVDIQGLWYTTGVPYFLNCDLEDCPPWAGAKPPRTIRPAHFEDSWCWLHARGVADARHTTNAGGERRKPRPHYHVHWDQEGRWELEPIG</sequence>
<dbReference type="GeneID" id="95974258"/>
<keyword evidence="4" id="KW-1185">Reference proteome</keyword>
<dbReference type="Proteomes" id="UP001562354">
    <property type="component" value="Unassembled WGS sequence"/>
</dbReference>
<dbReference type="Pfam" id="PF26013">
    <property type="entry name" value="DUF8004"/>
    <property type="match status" value="1"/>
</dbReference>
<evidence type="ECO:0000313" key="4">
    <source>
        <dbReference type="Proteomes" id="UP001562354"/>
    </source>
</evidence>
<dbReference type="EMBL" id="JBFMKM010000009">
    <property type="protein sequence ID" value="KAL1304126.1"/>
    <property type="molecule type" value="Genomic_DNA"/>
</dbReference>
<accession>A0ABR3PDC4</accession>